<dbReference type="Proteomes" id="UP001190700">
    <property type="component" value="Unassembled WGS sequence"/>
</dbReference>
<gene>
    <name evidence="2" type="ORF">CYMTET_20649</name>
</gene>
<dbReference type="InterPro" id="IPR015947">
    <property type="entry name" value="PUA-like_sf"/>
</dbReference>
<feature type="compositionally biased region" description="Pro residues" evidence="1">
    <location>
        <begin position="1"/>
        <end position="17"/>
    </location>
</feature>
<dbReference type="Gene3D" id="2.30.130.30">
    <property type="entry name" value="Hypothetical protein"/>
    <property type="match status" value="1"/>
</dbReference>
<keyword evidence="3" id="KW-1185">Reference proteome</keyword>
<name>A0AAE0L3Z9_9CHLO</name>
<dbReference type="AlphaFoldDB" id="A0AAE0L3Z9"/>
<dbReference type="EMBL" id="LGRX02010098">
    <property type="protein sequence ID" value="KAK3270979.1"/>
    <property type="molecule type" value="Genomic_DNA"/>
</dbReference>
<protein>
    <submittedName>
        <fullName evidence="2">Uncharacterized protein</fullName>
    </submittedName>
</protein>
<evidence type="ECO:0000313" key="3">
    <source>
        <dbReference type="Proteomes" id="UP001190700"/>
    </source>
</evidence>
<reference evidence="2 3" key="1">
    <citation type="journal article" date="2015" name="Genome Biol. Evol.">
        <title>Comparative Genomics of a Bacterivorous Green Alga Reveals Evolutionary Causalities and Consequences of Phago-Mixotrophic Mode of Nutrition.</title>
        <authorList>
            <person name="Burns J.A."/>
            <person name="Paasch A."/>
            <person name="Narechania A."/>
            <person name="Kim E."/>
        </authorList>
    </citation>
    <scope>NUCLEOTIDE SEQUENCE [LARGE SCALE GENOMIC DNA]</scope>
    <source>
        <strain evidence="2 3">PLY_AMNH</strain>
    </source>
</reference>
<comment type="caution">
    <text evidence="2">The sequence shown here is derived from an EMBL/GenBank/DDBJ whole genome shotgun (WGS) entry which is preliminary data.</text>
</comment>
<accession>A0AAE0L3Z9</accession>
<feature type="compositionally biased region" description="Basic residues" evidence="1">
    <location>
        <begin position="21"/>
        <end position="32"/>
    </location>
</feature>
<evidence type="ECO:0000313" key="2">
    <source>
        <dbReference type="EMBL" id="KAK3270979.1"/>
    </source>
</evidence>
<organism evidence="2 3">
    <name type="scientific">Cymbomonas tetramitiformis</name>
    <dbReference type="NCBI Taxonomy" id="36881"/>
    <lineage>
        <taxon>Eukaryota</taxon>
        <taxon>Viridiplantae</taxon>
        <taxon>Chlorophyta</taxon>
        <taxon>Pyramimonadophyceae</taxon>
        <taxon>Pyramimonadales</taxon>
        <taxon>Pyramimonadaceae</taxon>
        <taxon>Cymbomonas</taxon>
    </lineage>
</organism>
<proteinExistence type="predicted"/>
<sequence length="262" mass="29644">MATAHPPHPPHPYPLPFPRNSNRHCPRLHSHNTLHPFTTKVLRSILLSPHIHHLRLTPSPSGYAPRSELVAGATERGEDAAGHNKMQPLPGAPPLPPTPHPGTGPMPQMPPASRAGAPGRQERPPGMPKFGFHCQYPWSRYLLSGQKTVETRGYQLPVMYENQDIAIIETPGPTGRRKNVRRGIIGTIRFGHCFEYASEEEWLQDQARHLIEPGDQQLGWKAGRRRLGWTVIGTKALEPKMKEWMSSLKTEPQYKCFQRFMW</sequence>
<dbReference type="SUPFAM" id="SSF88697">
    <property type="entry name" value="PUA domain-like"/>
    <property type="match status" value="1"/>
</dbReference>
<feature type="region of interest" description="Disordered" evidence="1">
    <location>
        <begin position="1"/>
        <end position="32"/>
    </location>
</feature>
<feature type="compositionally biased region" description="Pro residues" evidence="1">
    <location>
        <begin position="90"/>
        <end position="110"/>
    </location>
</feature>
<evidence type="ECO:0000256" key="1">
    <source>
        <dbReference type="SAM" id="MobiDB-lite"/>
    </source>
</evidence>
<feature type="region of interest" description="Disordered" evidence="1">
    <location>
        <begin position="73"/>
        <end position="128"/>
    </location>
</feature>